<dbReference type="KEGG" id="bti:BTG_33685"/>
<protein>
    <submittedName>
        <fullName evidence="1">Uncharacterized protein</fullName>
    </submittedName>
</protein>
<sequence>MTYKIQTDNGYIQLQVTGELTGEAYKPFFDTMADNIEDACKRRIQEGEHVSIRSYKMKKRVSAKGTNAGNNRKAWMKEKLKGE</sequence>
<evidence type="ECO:0000313" key="2">
    <source>
        <dbReference type="Proteomes" id="UP000005259"/>
    </source>
</evidence>
<evidence type="ECO:0000313" key="1">
    <source>
        <dbReference type="EMBL" id="AFQ20066.1"/>
    </source>
</evidence>
<keyword evidence="1" id="KW-0614">Plasmid</keyword>
<dbReference type="Proteomes" id="UP000005259">
    <property type="component" value="Plasmid p06"/>
</dbReference>
<accession>A0A9W3JPF4</accession>
<dbReference type="AlphaFoldDB" id="A0A9W3JPF4"/>
<reference evidence="1 2" key="1">
    <citation type="submission" date="2012-08" db="EMBL/GenBank/DDBJ databases">
        <authorList>
            <person name="Doggett N."/>
            <person name="Teshima H."/>
            <person name="Bruce D."/>
            <person name="Detter J.C."/>
            <person name="Johnson S.L."/>
            <person name="Han C."/>
        </authorList>
    </citation>
    <scope>NUCLEOTIDE SEQUENCE [LARGE SCALE GENOMIC DNA]</scope>
    <source>
        <strain evidence="1 2">HD-771</strain>
        <plasmid evidence="1 2">p06</plasmid>
    </source>
</reference>
<name>A0A9W3JPF4_BACTU</name>
<geneLocation type="plasmid" evidence="1 2">
    <name>p06</name>
</geneLocation>
<dbReference type="EMBL" id="CP003758">
    <property type="protein sequence ID" value="AFQ20066.1"/>
    <property type="molecule type" value="Genomic_DNA"/>
</dbReference>
<organism evidence="1 2">
    <name type="scientific">Bacillus thuringiensis HD-771</name>
    <dbReference type="NCBI Taxonomy" id="1218175"/>
    <lineage>
        <taxon>Bacteria</taxon>
        <taxon>Bacillati</taxon>
        <taxon>Bacillota</taxon>
        <taxon>Bacilli</taxon>
        <taxon>Bacillales</taxon>
        <taxon>Bacillaceae</taxon>
        <taxon>Bacillus</taxon>
        <taxon>Bacillus cereus group</taxon>
    </lineage>
</organism>
<dbReference type="RefSeq" id="WP_000221333.1">
    <property type="nucleotide sequence ID" value="NC_018489.1"/>
</dbReference>
<gene>
    <name evidence="1" type="ORF">BTG_33685</name>
</gene>
<proteinExistence type="predicted"/>